<organism evidence="1 2">
    <name type="scientific">Nicotiana attenuata</name>
    <name type="common">Coyote tobacco</name>
    <dbReference type="NCBI Taxonomy" id="49451"/>
    <lineage>
        <taxon>Eukaryota</taxon>
        <taxon>Viridiplantae</taxon>
        <taxon>Streptophyta</taxon>
        <taxon>Embryophyta</taxon>
        <taxon>Tracheophyta</taxon>
        <taxon>Spermatophyta</taxon>
        <taxon>Magnoliopsida</taxon>
        <taxon>eudicotyledons</taxon>
        <taxon>Gunneridae</taxon>
        <taxon>Pentapetalae</taxon>
        <taxon>asterids</taxon>
        <taxon>lamiids</taxon>
        <taxon>Solanales</taxon>
        <taxon>Solanaceae</taxon>
        <taxon>Nicotianoideae</taxon>
        <taxon>Nicotianeae</taxon>
        <taxon>Nicotiana</taxon>
    </lineage>
</organism>
<sequence>MAIRVLLRNQYGKVDQTRSYPTMYVLWGGDAMNSTNLQEGWRLGFLDLKFIEFEEGLEVLVWIFERGE</sequence>
<proteinExistence type="predicted"/>
<name>A0A314LEB6_NICAT</name>
<comment type="caution">
    <text evidence="1">The sequence shown here is derived from an EMBL/GenBank/DDBJ whole genome shotgun (WGS) entry which is preliminary data.</text>
</comment>
<dbReference type="EMBL" id="MJEQ01000070">
    <property type="protein sequence ID" value="OIT39902.1"/>
    <property type="molecule type" value="Genomic_DNA"/>
</dbReference>
<dbReference type="Proteomes" id="UP000187609">
    <property type="component" value="Unassembled WGS sequence"/>
</dbReference>
<evidence type="ECO:0000313" key="2">
    <source>
        <dbReference type="Proteomes" id="UP000187609"/>
    </source>
</evidence>
<reference evidence="1" key="1">
    <citation type="submission" date="2016-11" db="EMBL/GenBank/DDBJ databases">
        <title>The genome of Nicotiana attenuata.</title>
        <authorList>
            <person name="Xu S."/>
            <person name="Brockmoeller T."/>
            <person name="Gaquerel E."/>
            <person name="Navarro A."/>
            <person name="Kuhl H."/>
            <person name="Gase K."/>
            <person name="Ling Z."/>
            <person name="Zhou W."/>
            <person name="Kreitzer C."/>
            <person name="Stanke M."/>
            <person name="Tang H."/>
            <person name="Lyons E."/>
            <person name="Pandey P."/>
            <person name="Pandey S.P."/>
            <person name="Timmermann B."/>
            <person name="Baldwin I.T."/>
        </authorList>
    </citation>
    <scope>NUCLEOTIDE SEQUENCE [LARGE SCALE GENOMIC DNA]</scope>
    <source>
        <strain evidence="1">UT</strain>
    </source>
</reference>
<accession>A0A314LEB6</accession>
<keyword evidence="2" id="KW-1185">Reference proteome</keyword>
<protein>
    <submittedName>
        <fullName evidence="1">Uncharacterized protein</fullName>
    </submittedName>
</protein>
<evidence type="ECO:0000313" key="1">
    <source>
        <dbReference type="EMBL" id="OIT39902.1"/>
    </source>
</evidence>
<gene>
    <name evidence="1" type="ORF">A4A49_20017</name>
</gene>
<dbReference type="Gramene" id="OIT39902">
    <property type="protein sequence ID" value="OIT39902"/>
    <property type="gene ID" value="A4A49_20017"/>
</dbReference>
<dbReference type="AlphaFoldDB" id="A0A314LEB6"/>